<dbReference type="GO" id="GO:0003723">
    <property type="term" value="F:RNA binding"/>
    <property type="evidence" value="ECO:0007669"/>
    <property type="project" value="TreeGrafter"/>
</dbReference>
<feature type="domain" description="RNase III" evidence="2">
    <location>
        <begin position="29"/>
        <end position="121"/>
    </location>
</feature>
<dbReference type="OrthoDB" id="416741at2759"/>
<proteinExistence type="predicted"/>
<evidence type="ECO:0000259" key="2">
    <source>
        <dbReference type="PROSITE" id="PS50142"/>
    </source>
</evidence>
<sequence>MELEQEQELEKVIISLENLVISQPPLPPLSELETITGYTFKNKELLKQAFTHASYKADDSNSYERLEYLGDSVLNHLVAKLHYFMYPNMMPGELTRLRAANVDTEALARAALKYKLHKYLRHKKPLLDKKVVNFFGVFI</sequence>
<gene>
    <name evidence="3" type="ORF">CTI12_AA417020</name>
</gene>
<dbReference type="GO" id="GO:0005737">
    <property type="term" value="C:cytoplasm"/>
    <property type="evidence" value="ECO:0007669"/>
    <property type="project" value="TreeGrafter"/>
</dbReference>
<dbReference type="EMBL" id="PKPP01006381">
    <property type="protein sequence ID" value="PWA56698.1"/>
    <property type="molecule type" value="Genomic_DNA"/>
</dbReference>
<dbReference type="GO" id="GO:0005634">
    <property type="term" value="C:nucleus"/>
    <property type="evidence" value="ECO:0007669"/>
    <property type="project" value="TreeGrafter"/>
</dbReference>
<dbReference type="GO" id="GO:0030422">
    <property type="term" value="P:siRNA processing"/>
    <property type="evidence" value="ECO:0007669"/>
    <property type="project" value="TreeGrafter"/>
</dbReference>
<dbReference type="PANTHER" id="PTHR14950:SF54">
    <property type="entry name" value="RNASE II-LIKE 1"/>
    <property type="match status" value="1"/>
</dbReference>
<evidence type="ECO:0000313" key="4">
    <source>
        <dbReference type="Proteomes" id="UP000245207"/>
    </source>
</evidence>
<dbReference type="SUPFAM" id="SSF69065">
    <property type="entry name" value="RNase III domain-like"/>
    <property type="match status" value="1"/>
</dbReference>
<protein>
    <submittedName>
        <fullName evidence="3">Ribonuclease III domain-containing protein</fullName>
    </submittedName>
</protein>
<dbReference type="SMART" id="SM00535">
    <property type="entry name" value="RIBOc"/>
    <property type="match status" value="1"/>
</dbReference>
<dbReference type="GO" id="GO:0004525">
    <property type="term" value="F:ribonuclease III activity"/>
    <property type="evidence" value="ECO:0007669"/>
    <property type="project" value="InterPro"/>
</dbReference>
<keyword evidence="4" id="KW-1185">Reference proteome</keyword>
<dbReference type="PROSITE" id="PS00517">
    <property type="entry name" value="RNASE_3_1"/>
    <property type="match status" value="1"/>
</dbReference>
<evidence type="ECO:0000256" key="1">
    <source>
        <dbReference type="ARBA" id="ARBA00022801"/>
    </source>
</evidence>
<dbReference type="Proteomes" id="UP000245207">
    <property type="component" value="Unassembled WGS sequence"/>
</dbReference>
<dbReference type="PANTHER" id="PTHR14950">
    <property type="entry name" value="DICER-RELATED"/>
    <property type="match status" value="1"/>
</dbReference>
<organism evidence="3 4">
    <name type="scientific">Artemisia annua</name>
    <name type="common">Sweet wormwood</name>
    <dbReference type="NCBI Taxonomy" id="35608"/>
    <lineage>
        <taxon>Eukaryota</taxon>
        <taxon>Viridiplantae</taxon>
        <taxon>Streptophyta</taxon>
        <taxon>Embryophyta</taxon>
        <taxon>Tracheophyta</taxon>
        <taxon>Spermatophyta</taxon>
        <taxon>Magnoliopsida</taxon>
        <taxon>eudicotyledons</taxon>
        <taxon>Gunneridae</taxon>
        <taxon>Pentapetalae</taxon>
        <taxon>asterids</taxon>
        <taxon>campanulids</taxon>
        <taxon>Asterales</taxon>
        <taxon>Asteraceae</taxon>
        <taxon>Asteroideae</taxon>
        <taxon>Anthemideae</taxon>
        <taxon>Artemisiinae</taxon>
        <taxon>Artemisia</taxon>
    </lineage>
</organism>
<dbReference type="InterPro" id="IPR000999">
    <property type="entry name" value="RNase_III_dom"/>
</dbReference>
<dbReference type="CDD" id="cd00593">
    <property type="entry name" value="RIBOc"/>
    <property type="match status" value="1"/>
</dbReference>
<dbReference type="AlphaFoldDB" id="A0A2U1M621"/>
<name>A0A2U1M621_ARTAN</name>
<dbReference type="Pfam" id="PF14622">
    <property type="entry name" value="Ribonucleas_3_3"/>
    <property type="match status" value="1"/>
</dbReference>
<keyword evidence="1" id="KW-0378">Hydrolase</keyword>
<evidence type="ECO:0000313" key="3">
    <source>
        <dbReference type="EMBL" id="PWA56698.1"/>
    </source>
</evidence>
<reference evidence="3 4" key="1">
    <citation type="journal article" date="2018" name="Mol. Plant">
        <title>The genome of Artemisia annua provides insight into the evolution of Asteraceae family and artemisinin biosynthesis.</title>
        <authorList>
            <person name="Shen Q."/>
            <person name="Zhang L."/>
            <person name="Liao Z."/>
            <person name="Wang S."/>
            <person name="Yan T."/>
            <person name="Shi P."/>
            <person name="Liu M."/>
            <person name="Fu X."/>
            <person name="Pan Q."/>
            <person name="Wang Y."/>
            <person name="Lv Z."/>
            <person name="Lu X."/>
            <person name="Zhang F."/>
            <person name="Jiang W."/>
            <person name="Ma Y."/>
            <person name="Chen M."/>
            <person name="Hao X."/>
            <person name="Li L."/>
            <person name="Tang Y."/>
            <person name="Lv G."/>
            <person name="Zhou Y."/>
            <person name="Sun X."/>
            <person name="Brodelius P.E."/>
            <person name="Rose J.K.C."/>
            <person name="Tang K."/>
        </authorList>
    </citation>
    <scope>NUCLEOTIDE SEQUENCE [LARGE SCALE GENOMIC DNA]</scope>
    <source>
        <strain evidence="4">cv. Huhao1</strain>
        <tissue evidence="3">Leaf</tissue>
    </source>
</reference>
<comment type="caution">
    <text evidence="3">The sequence shown here is derived from an EMBL/GenBank/DDBJ whole genome shotgun (WGS) entry which is preliminary data.</text>
</comment>
<accession>A0A2U1M621</accession>
<dbReference type="Gene3D" id="1.10.1520.10">
    <property type="entry name" value="Ribonuclease III domain"/>
    <property type="match status" value="1"/>
</dbReference>
<dbReference type="PROSITE" id="PS50142">
    <property type="entry name" value="RNASE_3_2"/>
    <property type="match status" value="1"/>
</dbReference>
<dbReference type="STRING" id="35608.A0A2U1M621"/>
<dbReference type="InterPro" id="IPR036389">
    <property type="entry name" value="RNase_III_sf"/>
</dbReference>